<keyword evidence="2" id="KW-1185">Reference proteome</keyword>
<organism evidence="1 2">
    <name type="scientific">Rhodococcus gannanensis</name>
    <dbReference type="NCBI Taxonomy" id="1960308"/>
    <lineage>
        <taxon>Bacteria</taxon>
        <taxon>Bacillati</taxon>
        <taxon>Actinomycetota</taxon>
        <taxon>Actinomycetes</taxon>
        <taxon>Mycobacteriales</taxon>
        <taxon>Nocardiaceae</taxon>
        <taxon>Rhodococcus</taxon>
    </lineage>
</organism>
<dbReference type="RefSeq" id="WP_378487008.1">
    <property type="nucleotide sequence ID" value="NZ_JBHUFB010000019.1"/>
</dbReference>
<evidence type="ECO:0000313" key="2">
    <source>
        <dbReference type="Proteomes" id="UP001597286"/>
    </source>
</evidence>
<accession>A0ABW4PBS1</accession>
<protein>
    <submittedName>
        <fullName evidence="1">SipW-dependent-type signal peptide-containing protein</fullName>
    </submittedName>
</protein>
<comment type="caution">
    <text evidence="1">The sequence shown here is derived from an EMBL/GenBank/DDBJ whole genome shotgun (WGS) entry which is preliminary data.</text>
</comment>
<dbReference type="NCBIfam" id="TIGR04088">
    <property type="entry name" value="cognate_SipW"/>
    <property type="match status" value="1"/>
</dbReference>
<dbReference type="InterPro" id="IPR023833">
    <property type="entry name" value="Signal_pept_SipW-depend-type"/>
</dbReference>
<dbReference type="Proteomes" id="UP001597286">
    <property type="component" value="Unassembled WGS sequence"/>
</dbReference>
<proteinExistence type="predicted"/>
<name>A0ABW4PBS1_9NOCA</name>
<evidence type="ECO:0000313" key="1">
    <source>
        <dbReference type="EMBL" id="MFD1814525.1"/>
    </source>
</evidence>
<dbReference type="EMBL" id="JBHUFB010000019">
    <property type="protein sequence ID" value="MFD1814525.1"/>
    <property type="molecule type" value="Genomic_DNA"/>
</dbReference>
<reference evidence="2" key="1">
    <citation type="journal article" date="2019" name="Int. J. Syst. Evol. Microbiol.">
        <title>The Global Catalogue of Microorganisms (GCM) 10K type strain sequencing project: providing services to taxonomists for standard genome sequencing and annotation.</title>
        <authorList>
            <consortium name="The Broad Institute Genomics Platform"/>
            <consortium name="The Broad Institute Genome Sequencing Center for Infectious Disease"/>
            <person name="Wu L."/>
            <person name="Ma J."/>
        </authorList>
    </citation>
    <scope>NUCLEOTIDE SEQUENCE [LARGE SCALE GENOMIC DNA]</scope>
    <source>
        <strain evidence="2">DT72</strain>
    </source>
</reference>
<sequence>MSRPEVSSTPSGFGARARSLLSGGRPRAIASLGIVLGLGAIGTLAAWSDSATATSGVFSTGSIDLQLNGNQGNPSAYAFASLTKTGMMPGASVAATLPVQNTGTTSFNYTMAAAATSSTLAPYLKVIVSTGTSNGTVCSGGTVIANNVALVSGGTANLIPTARSLANGGSETLCFQVTLDAAAPTTVQSQTVNTSFNFNATTA</sequence>
<gene>
    <name evidence="1" type="ORF">ACFSJG_20105</name>
</gene>